<accession>A0ABN2ZBT7</accession>
<dbReference type="PRINTS" id="PR00081">
    <property type="entry name" value="GDHRDH"/>
</dbReference>
<dbReference type="PANTHER" id="PTHR24321">
    <property type="entry name" value="DEHYDROGENASES, SHORT CHAIN"/>
    <property type="match status" value="1"/>
</dbReference>
<feature type="compositionally biased region" description="Basic and acidic residues" evidence="3">
    <location>
        <begin position="37"/>
        <end position="52"/>
    </location>
</feature>
<dbReference type="RefSeq" id="WP_344292370.1">
    <property type="nucleotide sequence ID" value="NZ_BAAAPF010000212.1"/>
</dbReference>
<evidence type="ECO:0000256" key="1">
    <source>
        <dbReference type="ARBA" id="ARBA00006484"/>
    </source>
</evidence>
<evidence type="ECO:0000256" key="2">
    <source>
        <dbReference type="ARBA" id="ARBA00023002"/>
    </source>
</evidence>
<reference evidence="4 5" key="1">
    <citation type="journal article" date="2019" name="Int. J. Syst. Evol. Microbiol.">
        <title>The Global Catalogue of Microorganisms (GCM) 10K type strain sequencing project: providing services to taxonomists for standard genome sequencing and annotation.</title>
        <authorList>
            <consortium name="The Broad Institute Genomics Platform"/>
            <consortium name="The Broad Institute Genome Sequencing Center for Infectious Disease"/>
            <person name="Wu L."/>
            <person name="Ma J."/>
        </authorList>
    </citation>
    <scope>NUCLEOTIDE SEQUENCE [LARGE SCALE GENOMIC DNA]</scope>
    <source>
        <strain evidence="4 5">JCM 15481</strain>
    </source>
</reference>
<sequence>MRDGKSGPVGRRNVLGGAAAAMAAAGAGLGAGARTASARERDRRPDGGEPGRGRYAGKTVLVTGATSGIGRAAAIAFAAEGARVGFCGRRVHLGREVERLIRRAGGEATYLRADVRRPEEVERFVDTVVRRYGGLDIALNNAGVQKPFTDLHEVSVADWDDVTLTNTRGVFVAMKYEIPHLRAGGGGVILVTGSSNQYATRPGLGSYTASKNSVAGLVQAAAIENGTHGIRVVALAPGMTDTPMLDVHRPPGDTDEQWAARKAEFGRQGIDAFKRMATPEEMASAALALASDGMGFQTGTTVVVDGGQLAGL</sequence>
<feature type="region of interest" description="Disordered" evidence="3">
    <location>
        <begin position="30"/>
        <end position="55"/>
    </location>
</feature>
<dbReference type="InterPro" id="IPR036291">
    <property type="entry name" value="NAD(P)-bd_dom_sf"/>
</dbReference>
<evidence type="ECO:0000313" key="5">
    <source>
        <dbReference type="Proteomes" id="UP001500443"/>
    </source>
</evidence>
<comment type="similarity">
    <text evidence="1">Belongs to the short-chain dehydrogenases/reductases (SDR) family.</text>
</comment>
<dbReference type="Gene3D" id="3.40.50.720">
    <property type="entry name" value="NAD(P)-binding Rossmann-like Domain"/>
    <property type="match status" value="1"/>
</dbReference>
<dbReference type="Proteomes" id="UP001500443">
    <property type="component" value="Unassembled WGS sequence"/>
</dbReference>
<name>A0ABN2ZBT7_9ACTN</name>
<organism evidence="4 5">
    <name type="scientific">Streptomyces synnematoformans</name>
    <dbReference type="NCBI Taxonomy" id="415721"/>
    <lineage>
        <taxon>Bacteria</taxon>
        <taxon>Bacillati</taxon>
        <taxon>Actinomycetota</taxon>
        <taxon>Actinomycetes</taxon>
        <taxon>Kitasatosporales</taxon>
        <taxon>Streptomycetaceae</taxon>
        <taxon>Streptomyces</taxon>
    </lineage>
</organism>
<gene>
    <name evidence="4" type="ORF">GCM10009802_49910</name>
</gene>
<dbReference type="CDD" id="cd05233">
    <property type="entry name" value="SDR_c"/>
    <property type="match status" value="1"/>
</dbReference>
<dbReference type="InterPro" id="IPR002347">
    <property type="entry name" value="SDR_fam"/>
</dbReference>
<comment type="caution">
    <text evidence="4">The sequence shown here is derived from an EMBL/GenBank/DDBJ whole genome shotgun (WGS) entry which is preliminary data.</text>
</comment>
<keyword evidence="5" id="KW-1185">Reference proteome</keyword>
<dbReference type="PANTHER" id="PTHR24321:SF8">
    <property type="entry name" value="ESTRADIOL 17-BETA-DEHYDROGENASE 8-RELATED"/>
    <property type="match status" value="1"/>
</dbReference>
<dbReference type="InterPro" id="IPR006311">
    <property type="entry name" value="TAT_signal"/>
</dbReference>
<protein>
    <submittedName>
        <fullName evidence="4">Glucose 1-dehydrogenase</fullName>
    </submittedName>
</protein>
<proteinExistence type="inferred from homology"/>
<dbReference type="InterPro" id="IPR020904">
    <property type="entry name" value="Sc_DH/Rdtase_CS"/>
</dbReference>
<evidence type="ECO:0000256" key="3">
    <source>
        <dbReference type="SAM" id="MobiDB-lite"/>
    </source>
</evidence>
<dbReference type="PROSITE" id="PS51318">
    <property type="entry name" value="TAT"/>
    <property type="match status" value="1"/>
</dbReference>
<dbReference type="PROSITE" id="PS00061">
    <property type="entry name" value="ADH_SHORT"/>
    <property type="match status" value="1"/>
</dbReference>
<dbReference type="SUPFAM" id="SSF51735">
    <property type="entry name" value="NAD(P)-binding Rossmann-fold domains"/>
    <property type="match status" value="1"/>
</dbReference>
<evidence type="ECO:0000313" key="4">
    <source>
        <dbReference type="EMBL" id="GAA2139821.1"/>
    </source>
</evidence>
<dbReference type="EMBL" id="BAAAPF010000212">
    <property type="protein sequence ID" value="GAA2139821.1"/>
    <property type="molecule type" value="Genomic_DNA"/>
</dbReference>
<dbReference type="Pfam" id="PF13561">
    <property type="entry name" value="adh_short_C2"/>
    <property type="match status" value="1"/>
</dbReference>
<keyword evidence="2" id="KW-0560">Oxidoreductase</keyword>